<feature type="transmembrane region" description="Helical" evidence="7">
    <location>
        <begin position="52"/>
        <end position="73"/>
    </location>
</feature>
<feature type="transmembrane region" description="Helical" evidence="7">
    <location>
        <begin position="179"/>
        <end position="201"/>
    </location>
</feature>
<evidence type="ECO:0000313" key="10">
    <source>
        <dbReference type="Proteomes" id="UP000503462"/>
    </source>
</evidence>
<dbReference type="AlphaFoldDB" id="A0A6H0XQ61"/>
<feature type="transmembrane region" description="Helical" evidence="7">
    <location>
        <begin position="372"/>
        <end position="391"/>
    </location>
</feature>
<evidence type="ECO:0000256" key="4">
    <source>
        <dbReference type="ARBA" id="ARBA00022989"/>
    </source>
</evidence>
<evidence type="ECO:0000256" key="6">
    <source>
        <dbReference type="SAM" id="MobiDB-lite"/>
    </source>
</evidence>
<evidence type="ECO:0000256" key="1">
    <source>
        <dbReference type="ARBA" id="ARBA00004141"/>
    </source>
</evidence>
<dbReference type="Pfam" id="PF07690">
    <property type="entry name" value="MFS_1"/>
    <property type="match status" value="1"/>
</dbReference>
<dbReference type="PROSITE" id="PS50850">
    <property type="entry name" value="MFS"/>
    <property type="match status" value="1"/>
</dbReference>
<organism evidence="9 10">
    <name type="scientific">Peltaster fructicola</name>
    <dbReference type="NCBI Taxonomy" id="286661"/>
    <lineage>
        <taxon>Eukaryota</taxon>
        <taxon>Fungi</taxon>
        <taxon>Dikarya</taxon>
        <taxon>Ascomycota</taxon>
        <taxon>Pezizomycotina</taxon>
        <taxon>Dothideomycetes</taxon>
        <taxon>Dothideomycetes incertae sedis</taxon>
        <taxon>Peltaster</taxon>
    </lineage>
</organism>
<sequence>MSVDSKERPSLDKEAPRSSNNVQIQGNQNYLVQWDGDNDPLDPRTFSVAKKWFYITTVAAGACMVTATSSLYTPAYAQIQMQWEVSLEVTILGLSLYVLGLAAGPMLFGPLSEFYGRKPIYVGATFTFLVWLIPCAVAPNIQTLLVTRFLDGFSGSAFLAVAAGTIVDMYKPPQLLVPMTVFSGGAFIGPVLGPLVGGFICSFTSWRWIFYVMIIWAFIILVCVVIMQETFHPVLLAKKAASLRKITGDNEYHSASELARKEKTLSGALLTALYVPFQLLFLDPMITAISTYTALLQGILYLFFGAFQLVFSENHGFTVWQVGLTFLGLLVGNFIACMCNPLWHKDWLKRMGKEKEKNPTYKPEPELRLPPVMYGGPIVTLSLFWFAWTTFPWVHWIVPIIATIPFSVGFFFVFQGLFTYLPSAWPKYAASAMAINTTTRTIAAAAFPLFTEQMYDQLGHQWASCLIAFLTMLMVPIPFVFYKYGKTLRSKSKFAAS</sequence>
<keyword evidence="4 7" id="KW-1133">Transmembrane helix</keyword>
<comment type="similarity">
    <text evidence="2">Belongs to the major facilitator superfamily.</text>
</comment>
<keyword evidence="10" id="KW-1185">Reference proteome</keyword>
<reference evidence="9 10" key="1">
    <citation type="journal article" date="2016" name="Sci. Rep.">
        <title>Peltaster fructicola genome reveals evolution from an invasive phytopathogen to an ectophytic parasite.</title>
        <authorList>
            <person name="Xu C."/>
            <person name="Chen H."/>
            <person name="Gleason M.L."/>
            <person name="Xu J.R."/>
            <person name="Liu H."/>
            <person name="Zhang R."/>
            <person name="Sun G."/>
        </authorList>
    </citation>
    <scope>NUCLEOTIDE SEQUENCE [LARGE SCALE GENOMIC DNA]</scope>
    <source>
        <strain evidence="9 10">LNHT1506</strain>
    </source>
</reference>
<evidence type="ECO:0000256" key="5">
    <source>
        <dbReference type="ARBA" id="ARBA00023136"/>
    </source>
</evidence>
<evidence type="ECO:0000313" key="9">
    <source>
        <dbReference type="EMBL" id="QIW96758.1"/>
    </source>
</evidence>
<gene>
    <name evidence="9" type="ORF">AMS68_002276</name>
</gene>
<feature type="region of interest" description="Disordered" evidence="6">
    <location>
        <begin position="1"/>
        <end position="20"/>
    </location>
</feature>
<feature type="transmembrane region" description="Helical" evidence="7">
    <location>
        <begin position="149"/>
        <end position="167"/>
    </location>
</feature>
<feature type="transmembrane region" description="Helical" evidence="7">
    <location>
        <begin position="397"/>
        <end position="421"/>
    </location>
</feature>
<dbReference type="EMBL" id="CP051140">
    <property type="protein sequence ID" value="QIW96758.1"/>
    <property type="molecule type" value="Genomic_DNA"/>
</dbReference>
<dbReference type="OrthoDB" id="3561359at2759"/>
<feature type="transmembrane region" description="Helical" evidence="7">
    <location>
        <begin position="428"/>
        <end position="449"/>
    </location>
</feature>
<feature type="domain" description="Major facilitator superfamily (MFS) profile" evidence="8">
    <location>
        <begin position="54"/>
        <end position="488"/>
    </location>
</feature>
<dbReference type="PANTHER" id="PTHR23502:SF7">
    <property type="entry name" value="DRUG_PROTON ANTIPORTER YHK8-RELATED"/>
    <property type="match status" value="1"/>
</dbReference>
<feature type="transmembrane region" description="Helical" evidence="7">
    <location>
        <begin position="317"/>
        <end position="343"/>
    </location>
</feature>
<keyword evidence="3 7" id="KW-0812">Transmembrane</keyword>
<feature type="compositionally biased region" description="Basic and acidic residues" evidence="6">
    <location>
        <begin position="1"/>
        <end position="16"/>
    </location>
</feature>
<dbReference type="InterPro" id="IPR011701">
    <property type="entry name" value="MFS"/>
</dbReference>
<dbReference type="Gene3D" id="1.20.1250.20">
    <property type="entry name" value="MFS general substrate transporter like domains"/>
    <property type="match status" value="1"/>
</dbReference>
<dbReference type="CDD" id="cd17323">
    <property type="entry name" value="MFS_Tpo1_MDR_like"/>
    <property type="match status" value="1"/>
</dbReference>
<feature type="transmembrane region" description="Helical" evidence="7">
    <location>
        <begin position="461"/>
        <end position="482"/>
    </location>
</feature>
<evidence type="ECO:0000256" key="2">
    <source>
        <dbReference type="ARBA" id="ARBA00008335"/>
    </source>
</evidence>
<protein>
    <recommendedName>
        <fullName evidence="8">Major facilitator superfamily (MFS) profile domain-containing protein</fullName>
    </recommendedName>
</protein>
<dbReference type="PANTHER" id="PTHR23502">
    <property type="entry name" value="MAJOR FACILITATOR SUPERFAMILY"/>
    <property type="match status" value="1"/>
</dbReference>
<feature type="transmembrane region" description="Helical" evidence="7">
    <location>
        <begin position="294"/>
        <end position="311"/>
    </location>
</feature>
<evidence type="ECO:0000256" key="7">
    <source>
        <dbReference type="SAM" id="Phobius"/>
    </source>
</evidence>
<dbReference type="Proteomes" id="UP000503462">
    <property type="component" value="Chromosome 2"/>
</dbReference>
<dbReference type="GO" id="GO:0022857">
    <property type="term" value="F:transmembrane transporter activity"/>
    <property type="evidence" value="ECO:0007669"/>
    <property type="project" value="InterPro"/>
</dbReference>
<feature type="transmembrane region" description="Helical" evidence="7">
    <location>
        <begin position="208"/>
        <end position="227"/>
    </location>
</feature>
<proteinExistence type="inferred from homology"/>
<feature type="transmembrane region" description="Helical" evidence="7">
    <location>
        <begin position="85"/>
        <end position="108"/>
    </location>
</feature>
<dbReference type="InterPro" id="IPR036259">
    <property type="entry name" value="MFS_trans_sf"/>
</dbReference>
<feature type="transmembrane region" description="Helical" evidence="7">
    <location>
        <begin position="120"/>
        <end position="137"/>
    </location>
</feature>
<comment type="subcellular location">
    <subcellularLocation>
        <location evidence="1">Membrane</location>
        <topology evidence="1">Multi-pass membrane protein</topology>
    </subcellularLocation>
</comment>
<dbReference type="InterPro" id="IPR020846">
    <property type="entry name" value="MFS_dom"/>
</dbReference>
<name>A0A6H0XQ61_9PEZI</name>
<dbReference type="GO" id="GO:0005886">
    <property type="term" value="C:plasma membrane"/>
    <property type="evidence" value="ECO:0007669"/>
    <property type="project" value="TreeGrafter"/>
</dbReference>
<evidence type="ECO:0000259" key="8">
    <source>
        <dbReference type="PROSITE" id="PS50850"/>
    </source>
</evidence>
<evidence type="ECO:0000256" key="3">
    <source>
        <dbReference type="ARBA" id="ARBA00022692"/>
    </source>
</evidence>
<accession>A0A6H0XQ61</accession>
<dbReference type="SUPFAM" id="SSF103473">
    <property type="entry name" value="MFS general substrate transporter"/>
    <property type="match status" value="1"/>
</dbReference>
<feature type="transmembrane region" description="Helical" evidence="7">
    <location>
        <begin position="264"/>
        <end position="282"/>
    </location>
</feature>
<dbReference type="FunFam" id="1.20.1250.20:FF:000082">
    <property type="entry name" value="MFS multidrug transporter, putative"/>
    <property type="match status" value="1"/>
</dbReference>
<keyword evidence="5 7" id="KW-0472">Membrane</keyword>